<dbReference type="InterPro" id="IPR002227">
    <property type="entry name" value="Tyrosinase_Cu-bd"/>
</dbReference>
<evidence type="ECO:0000259" key="5">
    <source>
        <dbReference type="PROSITE" id="PS00497"/>
    </source>
</evidence>
<gene>
    <name evidence="7" type="ORF">H4219_005112</name>
</gene>
<evidence type="ECO:0000256" key="2">
    <source>
        <dbReference type="ARBA" id="ARBA00023008"/>
    </source>
</evidence>
<organism evidence="7 8">
    <name type="scientific">Mycoemilia scoparia</name>
    <dbReference type="NCBI Taxonomy" id="417184"/>
    <lineage>
        <taxon>Eukaryota</taxon>
        <taxon>Fungi</taxon>
        <taxon>Fungi incertae sedis</taxon>
        <taxon>Zoopagomycota</taxon>
        <taxon>Kickxellomycotina</taxon>
        <taxon>Kickxellomycetes</taxon>
        <taxon>Kickxellales</taxon>
        <taxon>Kickxellaceae</taxon>
        <taxon>Mycoemilia</taxon>
    </lineage>
</organism>
<evidence type="ECO:0000256" key="3">
    <source>
        <dbReference type="SAM" id="MobiDB-lite"/>
    </source>
</evidence>
<protein>
    <recommendedName>
        <fullName evidence="5 6">Tyrosinase copper-binding domain-containing protein</fullName>
    </recommendedName>
</protein>
<dbReference type="SUPFAM" id="SSF48056">
    <property type="entry name" value="Di-copper centre-containing domain"/>
    <property type="match status" value="1"/>
</dbReference>
<evidence type="ECO:0000256" key="1">
    <source>
        <dbReference type="ARBA" id="ARBA00022723"/>
    </source>
</evidence>
<feature type="compositionally biased region" description="Polar residues" evidence="3">
    <location>
        <begin position="295"/>
        <end position="319"/>
    </location>
</feature>
<dbReference type="InterPro" id="IPR008922">
    <property type="entry name" value="Di-copper_centre_dom_sf"/>
</dbReference>
<dbReference type="InterPro" id="IPR050316">
    <property type="entry name" value="Tyrosinase/Hemocyanin"/>
</dbReference>
<name>A0A9W8DLP7_9FUNG</name>
<dbReference type="Gene3D" id="1.10.1280.10">
    <property type="entry name" value="Di-copper center containing domain from catechol oxidase"/>
    <property type="match status" value="1"/>
</dbReference>
<accession>A0A9W8DLP7</accession>
<evidence type="ECO:0000256" key="4">
    <source>
        <dbReference type="SAM" id="SignalP"/>
    </source>
</evidence>
<dbReference type="PROSITE" id="PS00497">
    <property type="entry name" value="TYROSINASE_1"/>
    <property type="match status" value="1"/>
</dbReference>
<dbReference type="Proteomes" id="UP001150538">
    <property type="component" value="Unassembled WGS sequence"/>
</dbReference>
<dbReference type="PANTHER" id="PTHR11474">
    <property type="entry name" value="TYROSINASE FAMILY MEMBER"/>
    <property type="match status" value="1"/>
</dbReference>
<keyword evidence="8" id="KW-1185">Reference proteome</keyword>
<feature type="signal peptide" evidence="4">
    <location>
        <begin position="1"/>
        <end position="20"/>
    </location>
</feature>
<feature type="chain" id="PRO_5040764584" description="Tyrosinase copper-binding domain-containing protein" evidence="4">
    <location>
        <begin position="21"/>
        <end position="419"/>
    </location>
</feature>
<evidence type="ECO:0000313" key="8">
    <source>
        <dbReference type="Proteomes" id="UP001150538"/>
    </source>
</evidence>
<proteinExistence type="predicted"/>
<keyword evidence="1" id="KW-0479">Metal-binding</keyword>
<evidence type="ECO:0000259" key="6">
    <source>
        <dbReference type="PROSITE" id="PS00498"/>
    </source>
</evidence>
<sequence length="419" mass="48625">MKISCIILITALGCVSLAQQNQPRCSNIHTRKEVRSMSQNEWNLYTDVIKQMNDDGWTAWFSYVHTKVFYVVHGNSMFFPFHRKYLQHYESIGRRNYNNNFYIPYWDVGRDYAAPHKSAVLTDRYLGGNGRSSDGCVNNGFVSKLQLTYPYRHCLVREFDRSKNTIQTWYSPEYVAYRLQTSTKMSKFRSSIEDSIHGDVHSSLGGDMSQEYSPNDPVFMLHHANIDRLWAKWQGMRNNLWKMDGRGPNGIRNLDLDDEITNYNIPIRTVMELGYGDMCYQYSDSSSSKARENSQARTASFQASLAQTNQDDNSTNSFGQDLNSEDVVISKLIYNDSTNPEIASLFGISTDTKIAKRSLARRSQKCNVKNKCTITVPNPFSDRWINMHKYDKTEVEQNYKEAKEFYEKLNKYKYVPAYC</sequence>
<feature type="domain" description="Tyrosinase copper-binding" evidence="6">
    <location>
        <begin position="216"/>
        <end position="227"/>
    </location>
</feature>
<dbReference type="EMBL" id="JANBPU010000247">
    <property type="protein sequence ID" value="KAJ1913666.1"/>
    <property type="molecule type" value="Genomic_DNA"/>
</dbReference>
<dbReference type="Pfam" id="PF00264">
    <property type="entry name" value="Tyrosinase"/>
    <property type="match status" value="1"/>
</dbReference>
<dbReference type="PROSITE" id="PS00498">
    <property type="entry name" value="TYROSINASE_2"/>
    <property type="match status" value="1"/>
</dbReference>
<dbReference type="OrthoDB" id="6132182at2759"/>
<reference evidence="7" key="1">
    <citation type="submission" date="2022-07" db="EMBL/GenBank/DDBJ databases">
        <title>Phylogenomic reconstructions and comparative analyses of Kickxellomycotina fungi.</title>
        <authorList>
            <person name="Reynolds N.K."/>
            <person name="Stajich J.E."/>
            <person name="Barry K."/>
            <person name="Grigoriev I.V."/>
            <person name="Crous P."/>
            <person name="Smith M.E."/>
        </authorList>
    </citation>
    <scope>NUCLEOTIDE SEQUENCE</scope>
    <source>
        <strain evidence="7">NBRC 100468</strain>
    </source>
</reference>
<keyword evidence="2" id="KW-0186">Copper</keyword>
<dbReference type="PANTHER" id="PTHR11474:SF126">
    <property type="entry name" value="TYROSINASE-LIKE PROTEIN TYR-1-RELATED"/>
    <property type="match status" value="1"/>
</dbReference>
<dbReference type="PRINTS" id="PR00092">
    <property type="entry name" value="TYROSINASE"/>
</dbReference>
<feature type="region of interest" description="Disordered" evidence="3">
    <location>
        <begin position="289"/>
        <end position="319"/>
    </location>
</feature>
<feature type="domain" description="Tyrosinase copper-binding" evidence="5">
    <location>
        <begin position="73"/>
        <end position="90"/>
    </location>
</feature>
<dbReference type="GO" id="GO:0016491">
    <property type="term" value="F:oxidoreductase activity"/>
    <property type="evidence" value="ECO:0007669"/>
    <property type="project" value="InterPro"/>
</dbReference>
<dbReference type="AlphaFoldDB" id="A0A9W8DLP7"/>
<comment type="caution">
    <text evidence="7">The sequence shown here is derived from an EMBL/GenBank/DDBJ whole genome shotgun (WGS) entry which is preliminary data.</text>
</comment>
<evidence type="ECO:0000313" key="7">
    <source>
        <dbReference type="EMBL" id="KAJ1913666.1"/>
    </source>
</evidence>
<dbReference type="GO" id="GO:0046872">
    <property type="term" value="F:metal ion binding"/>
    <property type="evidence" value="ECO:0007669"/>
    <property type="project" value="UniProtKB-KW"/>
</dbReference>
<keyword evidence="4" id="KW-0732">Signal</keyword>